<name>A0A0K0DDS7_ANGCA</name>
<reference evidence="4" key="2">
    <citation type="submission" date="2017-02" db="UniProtKB">
        <authorList>
            <consortium name="WormBaseParasite"/>
        </authorList>
    </citation>
    <scope>IDENTIFICATION</scope>
</reference>
<feature type="signal peptide" evidence="2">
    <location>
        <begin position="1"/>
        <end position="19"/>
    </location>
</feature>
<feature type="transmembrane region" description="Helical" evidence="1">
    <location>
        <begin position="74"/>
        <end position="95"/>
    </location>
</feature>
<keyword evidence="2" id="KW-0732">Signal</keyword>
<keyword evidence="1" id="KW-0812">Transmembrane</keyword>
<dbReference type="Proteomes" id="UP000035642">
    <property type="component" value="Unassembled WGS sequence"/>
</dbReference>
<feature type="chain" id="PRO_5005326727" evidence="2">
    <location>
        <begin position="20"/>
        <end position="96"/>
    </location>
</feature>
<reference evidence="3" key="1">
    <citation type="submission" date="2012-09" db="EMBL/GenBank/DDBJ databases">
        <authorList>
            <person name="Martin A.A."/>
        </authorList>
    </citation>
    <scope>NUCLEOTIDE SEQUENCE</scope>
</reference>
<evidence type="ECO:0000313" key="3">
    <source>
        <dbReference type="Proteomes" id="UP000035642"/>
    </source>
</evidence>
<evidence type="ECO:0000313" key="4">
    <source>
        <dbReference type="WBParaSite" id="ACAC_0000891901-mRNA-1"/>
    </source>
</evidence>
<organism evidence="3 4">
    <name type="scientific">Angiostrongylus cantonensis</name>
    <name type="common">Rat lungworm</name>
    <dbReference type="NCBI Taxonomy" id="6313"/>
    <lineage>
        <taxon>Eukaryota</taxon>
        <taxon>Metazoa</taxon>
        <taxon>Ecdysozoa</taxon>
        <taxon>Nematoda</taxon>
        <taxon>Chromadorea</taxon>
        <taxon>Rhabditida</taxon>
        <taxon>Rhabditina</taxon>
        <taxon>Rhabditomorpha</taxon>
        <taxon>Strongyloidea</taxon>
        <taxon>Metastrongylidae</taxon>
        <taxon>Angiostrongylus</taxon>
    </lineage>
</organism>
<keyword evidence="1" id="KW-1133">Transmembrane helix</keyword>
<accession>A0A0K0DDS7</accession>
<evidence type="ECO:0000256" key="2">
    <source>
        <dbReference type="SAM" id="SignalP"/>
    </source>
</evidence>
<dbReference type="WBParaSite" id="ACAC_0000891901-mRNA-1">
    <property type="protein sequence ID" value="ACAC_0000891901-mRNA-1"/>
    <property type="gene ID" value="ACAC_0000891901"/>
</dbReference>
<evidence type="ECO:0000256" key="1">
    <source>
        <dbReference type="SAM" id="Phobius"/>
    </source>
</evidence>
<protein>
    <submittedName>
        <fullName evidence="4">Secreted protein</fullName>
    </submittedName>
</protein>
<keyword evidence="1" id="KW-0472">Membrane</keyword>
<keyword evidence="3" id="KW-1185">Reference proteome</keyword>
<proteinExistence type="predicted"/>
<sequence>MNLRTYVVVLFALASPLNRFQSSNSSTGVAVLDVAVDRCALCMLRHACVASVMMQARSMYRFDCGVFLSRDIQVWMGLISFLMAMFLLELIQYQAW</sequence>
<dbReference type="AlphaFoldDB" id="A0A0K0DDS7"/>